<dbReference type="InterPro" id="IPR036264">
    <property type="entry name" value="Bact_exopeptidase_dim_dom"/>
</dbReference>
<evidence type="ECO:0000256" key="1">
    <source>
        <dbReference type="ARBA" id="ARBA00001947"/>
    </source>
</evidence>
<dbReference type="AlphaFoldDB" id="A0A540VGB3"/>
<dbReference type="GO" id="GO:0046872">
    <property type="term" value="F:metal ion binding"/>
    <property type="evidence" value="ECO:0007669"/>
    <property type="project" value="UniProtKB-KW"/>
</dbReference>
<dbReference type="InterPro" id="IPR011650">
    <property type="entry name" value="Peptidase_M20_dimer"/>
</dbReference>
<organism evidence="7 8">
    <name type="scientific">Litorilinea aerophila</name>
    <dbReference type="NCBI Taxonomy" id="1204385"/>
    <lineage>
        <taxon>Bacteria</taxon>
        <taxon>Bacillati</taxon>
        <taxon>Chloroflexota</taxon>
        <taxon>Caldilineae</taxon>
        <taxon>Caldilineales</taxon>
        <taxon>Caldilineaceae</taxon>
        <taxon>Litorilinea</taxon>
    </lineage>
</organism>
<dbReference type="SUPFAM" id="SSF53187">
    <property type="entry name" value="Zn-dependent exopeptidases"/>
    <property type="match status" value="1"/>
</dbReference>
<dbReference type="Pfam" id="PF01546">
    <property type="entry name" value="Peptidase_M20"/>
    <property type="match status" value="1"/>
</dbReference>
<dbReference type="PANTHER" id="PTHR43808:SF8">
    <property type="entry name" value="PEPTIDASE M20 DIMERISATION DOMAIN-CONTAINING PROTEIN"/>
    <property type="match status" value="1"/>
</dbReference>
<comment type="caution">
    <text evidence="7">The sequence shown here is derived from an EMBL/GenBank/DDBJ whole genome shotgun (WGS) entry which is preliminary data.</text>
</comment>
<dbReference type="GO" id="GO:0016787">
    <property type="term" value="F:hydrolase activity"/>
    <property type="evidence" value="ECO:0007669"/>
    <property type="project" value="UniProtKB-KW"/>
</dbReference>
<accession>A0A540VGB3</accession>
<dbReference type="SUPFAM" id="SSF55031">
    <property type="entry name" value="Bacterial exopeptidase dimerisation domain"/>
    <property type="match status" value="1"/>
</dbReference>
<dbReference type="Gene3D" id="3.30.70.360">
    <property type="match status" value="1"/>
</dbReference>
<dbReference type="Proteomes" id="UP000317371">
    <property type="component" value="Unassembled WGS sequence"/>
</dbReference>
<dbReference type="InterPro" id="IPR050072">
    <property type="entry name" value="Peptidase_M20A"/>
</dbReference>
<keyword evidence="8" id="KW-1185">Reference proteome</keyword>
<evidence type="ECO:0000256" key="5">
    <source>
        <dbReference type="ARBA" id="ARBA00022833"/>
    </source>
</evidence>
<proteinExistence type="inferred from homology"/>
<gene>
    <name evidence="7" type="ORF">FKZ61_10080</name>
</gene>
<evidence type="ECO:0000259" key="6">
    <source>
        <dbReference type="Pfam" id="PF07687"/>
    </source>
</evidence>
<evidence type="ECO:0000313" key="7">
    <source>
        <dbReference type="EMBL" id="TQE95781.1"/>
    </source>
</evidence>
<dbReference type="OrthoDB" id="9792335at2"/>
<evidence type="ECO:0000256" key="2">
    <source>
        <dbReference type="ARBA" id="ARBA00006247"/>
    </source>
</evidence>
<keyword evidence="5" id="KW-0862">Zinc</keyword>
<keyword evidence="3" id="KW-0479">Metal-binding</keyword>
<dbReference type="InParanoid" id="A0A540VGB3"/>
<dbReference type="Pfam" id="PF07687">
    <property type="entry name" value="M20_dimer"/>
    <property type="match status" value="1"/>
</dbReference>
<dbReference type="Gene3D" id="1.10.150.900">
    <property type="match status" value="1"/>
</dbReference>
<evidence type="ECO:0000256" key="3">
    <source>
        <dbReference type="ARBA" id="ARBA00022723"/>
    </source>
</evidence>
<keyword evidence="4 7" id="KW-0378">Hydrolase</keyword>
<dbReference type="EMBL" id="VIGC01000011">
    <property type="protein sequence ID" value="TQE95781.1"/>
    <property type="molecule type" value="Genomic_DNA"/>
</dbReference>
<comment type="cofactor">
    <cofactor evidence="1">
        <name>Zn(2+)</name>
        <dbReference type="ChEBI" id="CHEBI:29105"/>
    </cofactor>
</comment>
<protein>
    <submittedName>
        <fullName evidence="7">M20/M25/M40 family metallo-hydrolase</fullName>
    </submittedName>
</protein>
<dbReference type="Gene3D" id="3.40.630.10">
    <property type="entry name" value="Zn peptidases"/>
    <property type="match status" value="1"/>
</dbReference>
<feature type="domain" description="Peptidase M20 dimerisation" evidence="6">
    <location>
        <begin position="189"/>
        <end position="338"/>
    </location>
</feature>
<evidence type="ECO:0000256" key="4">
    <source>
        <dbReference type="ARBA" id="ARBA00022801"/>
    </source>
</evidence>
<evidence type="ECO:0000313" key="8">
    <source>
        <dbReference type="Proteomes" id="UP000317371"/>
    </source>
</evidence>
<name>A0A540VGB3_9CHLR</name>
<dbReference type="NCBIfam" id="NF005913">
    <property type="entry name" value="PRK07906.1"/>
    <property type="match status" value="1"/>
</dbReference>
<dbReference type="InterPro" id="IPR002933">
    <property type="entry name" value="Peptidase_M20"/>
</dbReference>
<dbReference type="RefSeq" id="WP_141610004.1">
    <property type="nucleotide sequence ID" value="NZ_VIGC02000011.1"/>
</dbReference>
<sequence length="442" mass="48071">MTATVDLDPIELLRTLIRFDTTNPPGNEAACIAFLRELLTRAGVEATILARDPNRPNLIARLPGRGEAPGLVLQGHVDVVTTAGQAWEHPPFSAELVDGYVWGRGALDMKGGVAMMVTAFLRAWREGVRPAGDVILTIMSDEEAGSDYGARFLVEEHPEQFAGAAYAIGEGGGTAQTLFGRRYYPVMVAEKQVCWMRTELRGPGGHGSTPLRGGAMARLGRLLTRLDQNRLPVHITPVMERMIQGLAEHASPTEGDLLRRLLDPAQTDAVLDELADRGIRQHRLLDALLHNTVNATVVRGGAKTNVIPSRIELELDGRLLPGFTPQDLMTELHALLGNDLTFEVIRHDPGVDRVDMGLFPLLAGILQELDPEGVPIPSMVAGFTDGRMFARLGIQNYGFLPLKLPADFNANATVHGANERVPVEAIRFGAEALYRALARYEG</sequence>
<reference evidence="7 8" key="1">
    <citation type="submission" date="2019-06" db="EMBL/GenBank/DDBJ databases">
        <title>Genome sequence of Litorilinea aerophila BAA-2444.</title>
        <authorList>
            <person name="Maclea K.S."/>
            <person name="Maurais E.G."/>
            <person name="Iannazzi L.C."/>
        </authorList>
    </citation>
    <scope>NUCLEOTIDE SEQUENCE [LARGE SCALE GENOMIC DNA]</scope>
    <source>
        <strain evidence="7 8">ATCC BAA-2444</strain>
    </source>
</reference>
<comment type="similarity">
    <text evidence="2">Belongs to the peptidase M20A family.</text>
</comment>
<dbReference type="PANTHER" id="PTHR43808">
    <property type="entry name" value="ACETYLORNITHINE DEACETYLASE"/>
    <property type="match status" value="1"/>
</dbReference>